<name>A0A5M3MA42_CONPW</name>
<evidence type="ECO:0000256" key="1">
    <source>
        <dbReference type="ARBA" id="ARBA00022786"/>
    </source>
</evidence>
<dbReference type="Proteomes" id="UP000053558">
    <property type="component" value="Unassembled WGS sequence"/>
</dbReference>
<dbReference type="SUPFAM" id="SSF54495">
    <property type="entry name" value="UBC-like"/>
    <property type="match status" value="1"/>
</dbReference>
<dbReference type="Gene3D" id="3.10.110.10">
    <property type="entry name" value="Ubiquitin Conjugating Enzyme"/>
    <property type="match status" value="1"/>
</dbReference>
<feature type="domain" description="UBC core" evidence="3">
    <location>
        <begin position="53"/>
        <end position="192"/>
    </location>
</feature>
<comment type="caution">
    <text evidence="4">The sequence shown here is derived from an EMBL/GenBank/DDBJ whole genome shotgun (WGS) entry which is preliminary data.</text>
</comment>
<dbReference type="InterPro" id="IPR000608">
    <property type="entry name" value="UBC"/>
</dbReference>
<dbReference type="AlphaFoldDB" id="A0A5M3MA42"/>
<dbReference type="KEGG" id="cput:CONPUDRAFT_64140"/>
<proteinExistence type="predicted"/>
<dbReference type="OrthoDB" id="5596422at2759"/>
<evidence type="ECO:0000313" key="4">
    <source>
        <dbReference type="EMBL" id="EIW76152.1"/>
    </source>
</evidence>
<accession>A0A5M3MA42</accession>
<dbReference type="RefSeq" id="XP_007773315.1">
    <property type="nucleotide sequence ID" value="XM_007775125.1"/>
</dbReference>
<evidence type="ECO:0000256" key="2">
    <source>
        <dbReference type="SAM" id="MobiDB-lite"/>
    </source>
</evidence>
<dbReference type="Pfam" id="PF00179">
    <property type="entry name" value="UQ_con"/>
    <property type="match status" value="1"/>
</dbReference>
<dbReference type="PANTHER" id="PTHR24067">
    <property type="entry name" value="UBIQUITIN-CONJUGATING ENZYME E2"/>
    <property type="match status" value="1"/>
</dbReference>
<dbReference type="CDD" id="cd23814">
    <property type="entry name" value="UEV_AKTIP"/>
    <property type="match status" value="1"/>
</dbReference>
<reference evidence="5" key="1">
    <citation type="journal article" date="2012" name="Science">
        <title>The Paleozoic origin of enzymatic lignin decomposition reconstructed from 31 fungal genomes.</title>
        <authorList>
            <person name="Floudas D."/>
            <person name="Binder M."/>
            <person name="Riley R."/>
            <person name="Barry K."/>
            <person name="Blanchette R.A."/>
            <person name="Henrissat B."/>
            <person name="Martinez A.T."/>
            <person name="Otillar R."/>
            <person name="Spatafora J.W."/>
            <person name="Yadav J.S."/>
            <person name="Aerts A."/>
            <person name="Benoit I."/>
            <person name="Boyd A."/>
            <person name="Carlson A."/>
            <person name="Copeland A."/>
            <person name="Coutinho P.M."/>
            <person name="de Vries R.P."/>
            <person name="Ferreira P."/>
            <person name="Findley K."/>
            <person name="Foster B."/>
            <person name="Gaskell J."/>
            <person name="Glotzer D."/>
            <person name="Gorecki P."/>
            <person name="Heitman J."/>
            <person name="Hesse C."/>
            <person name="Hori C."/>
            <person name="Igarashi K."/>
            <person name="Jurgens J.A."/>
            <person name="Kallen N."/>
            <person name="Kersten P."/>
            <person name="Kohler A."/>
            <person name="Kuees U."/>
            <person name="Kumar T.K.A."/>
            <person name="Kuo A."/>
            <person name="LaButti K."/>
            <person name="Larrondo L.F."/>
            <person name="Lindquist E."/>
            <person name="Ling A."/>
            <person name="Lombard V."/>
            <person name="Lucas S."/>
            <person name="Lundell T."/>
            <person name="Martin R."/>
            <person name="McLaughlin D.J."/>
            <person name="Morgenstern I."/>
            <person name="Morin E."/>
            <person name="Murat C."/>
            <person name="Nagy L.G."/>
            <person name="Nolan M."/>
            <person name="Ohm R.A."/>
            <person name="Patyshakuliyeva A."/>
            <person name="Rokas A."/>
            <person name="Ruiz-Duenas F.J."/>
            <person name="Sabat G."/>
            <person name="Salamov A."/>
            <person name="Samejima M."/>
            <person name="Schmutz J."/>
            <person name="Slot J.C."/>
            <person name="St John F."/>
            <person name="Stenlid J."/>
            <person name="Sun H."/>
            <person name="Sun S."/>
            <person name="Syed K."/>
            <person name="Tsang A."/>
            <person name="Wiebenga A."/>
            <person name="Young D."/>
            <person name="Pisabarro A."/>
            <person name="Eastwood D.C."/>
            <person name="Martin F."/>
            <person name="Cullen D."/>
            <person name="Grigoriev I.V."/>
            <person name="Hibbett D.S."/>
        </authorList>
    </citation>
    <scope>NUCLEOTIDE SEQUENCE [LARGE SCALE GENOMIC DNA]</scope>
    <source>
        <strain evidence="5">RWD-64-598 SS2</strain>
    </source>
</reference>
<dbReference type="InterPro" id="IPR016135">
    <property type="entry name" value="UBQ-conjugating_enzyme/RWD"/>
</dbReference>
<organism evidence="4 5">
    <name type="scientific">Coniophora puteana (strain RWD-64-598)</name>
    <name type="common">Brown rot fungus</name>
    <dbReference type="NCBI Taxonomy" id="741705"/>
    <lineage>
        <taxon>Eukaryota</taxon>
        <taxon>Fungi</taxon>
        <taxon>Dikarya</taxon>
        <taxon>Basidiomycota</taxon>
        <taxon>Agaricomycotina</taxon>
        <taxon>Agaricomycetes</taxon>
        <taxon>Agaricomycetidae</taxon>
        <taxon>Boletales</taxon>
        <taxon>Coniophorineae</taxon>
        <taxon>Coniophoraceae</taxon>
        <taxon>Coniophora</taxon>
    </lineage>
</organism>
<keyword evidence="1" id="KW-0833">Ubl conjugation pathway</keyword>
<protein>
    <submittedName>
        <fullName evidence="4">UBC-like protein</fullName>
    </submittedName>
</protein>
<feature type="region of interest" description="Disordered" evidence="2">
    <location>
        <begin position="26"/>
        <end position="45"/>
    </location>
</feature>
<feature type="compositionally biased region" description="Polar residues" evidence="2">
    <location>
        <begin position="26"/>
        <end position="39"/>
    </location>
</feature>
<dbReference type="InterPro" id="IPR050113">
    <property type="entry name" value="Ub_conjugating_enzyme"/>
</dbReference>
<dbReference type="PROSITE" id="PS50127">
    <property type="entry name" value="UBC_2"/>
    <property type="match status" value="1"/>
</dbReference>
<evidence type="ECO:0000259" key="3">
    <source>
        <dbReference type="PROSITE" id="PS50127"/>
    </source>
</evidence>
<keyword evidence="5" id="KW-1185">Reference proteome</keyword>
<dbReference type="EMBL" id="JH711586">
    <property type="protein sequence ID" value="EIW76152.1"/>
    <property type="molecule type" value="Genomic_DNA"/>
</dbReference>
<gene>
    <name evidence="4" type="ORF">CONPUDRAFT_64140</name>
</gene>
<sequence length="192" mass="21704">MLSVISNSPAVELGRSGWNQAQAVLSGRSRTSVDSPTTTRAHHADPGLAINPVTQAAVSLEYASLRHSRHCPQGMYVTPSADSPLVWEVVFFVHQGYYSDAVIRFEVTFPPNYPDAPPSVRFVTDVFHPLVTPQTGKLSMSSRFRPWRPKEHHIFDVLHWIKAAFKKDALDRFQEHDCLNKEAFRLYVHHVS</sequence>
<dbReference type="SMART" id="SM00212">
    <property type="entry name" value="UBCc"/>
    <property type="match status" value="1"/>
</dbReference>
<evidence type="ECO:0000313" key="5">
    <source>
        <dbReference type="Proteomes" id="UP000053558"/>
    </source>
</evidence>
<dbReference type="GeneID" id="19208340"/>